<evidence type="ECO:0000256" key="5">
    <source>
        <dbReference type="ARBA" id="ARBA00023136"/>
    </source>
</evidence>
<feature type="domain" description="ABC3 transporter permease C-terminal" evidence="8">
    <location>
        <begin position="822"/>
        <end position="925"/>
    </location>
</feature>
<dbReference type="AlphaFoldDB" id="A0A5J4X5K8"/>
<sequence>MICLSYVFHKVKNTKVHPLIEQQENDVQNEQELKPIELSISKQILSQVLFFVMQSLRETNNRLCSFIWGFSSILLVVTVISVVISITQKFPVISFMMAEQASGQVDMELVSSSQTQKRGINSTKIDEILSQIGDNYNRFSPRIVVQTYTSNDKGFTLTILDSQRERELGIGREWVYTEPIPAGAAIITQDLASSLKIVETAFPYDLQYLLPIKEWTQEDEMKQRSKYKSPLYDYAQSAIFALPNPRTDVYLTYSTTEIRKQLIKWSSPILYALKFDQLQSSTNLINMDTRTFELGILRMIGLDRIGLVGLLITQALLYAVPGIILGIVFAEIINVIIMYKIEDISMVPLSKGIPALSFVISILVSLAITIIASIFPIRSALSQNLHDSIDVQHIKTKLIVLQIERADELKKPWSFLISGIILISIGTGIYIMLPYSLISGNTTIFAIVLFALLFMILIGLVIFTVNFEFAFEKLMSTVFLFWENRIVRTLSVKNLVVHRLRNRKATLQFSISLSFIVFINVMLKVLVQFVVDRNYHRNGADFHAQITEKGQTSSVAGSASQYQSIKMYIRHPEDLERIIRQNYFDIVEYFNWATHTLEQAYPYAIRSRIENVGRSHSYNHQLIGVTSSFMDHVRHINLDIQQTSEKRKLGKHGNGLYPIKQLYTHRAKSFSTVLSNGFKNDIDGQAGQNMIISLIPVTQQNIFTLTNSQLNGLLEGNQIQSDQQQTNEQTKRLNVSVQAFMKAQPFFGNPPESMTVGSPAEAPLSIPAYLSLFPDGEQDYDQLKWNDVFIDLRKEGQEEYYGQEEEEEEETESEDEDKERISSMSTNVMEQSKEIGIMRALGLQRFQLVRIYVEEAFILVITAAVMGIIVGLVLGYILASQIGMLKGIPIQLVFPWEVVLIAFLMAILISTLASAWPSWKVANADIVKTMKC</sequence>
<feature type="domain" description="ABC3 transporter permease C-terminal" evidence="8">
    <location>
        <begin position="282"/>
        <end position="384"/>
    </location>
</feature>
<feature type="transmembrane region" description="Helical" evidence="7">
    <location>
        <begin position="307"/>
        <end position="333"/>
    </location>
</feature>
<feature type="compositionally biased region" description="Acidic residues" evidence="6">
    <location>
        <begin position="801"/>
        <end position="817"/>
    </location>
</feature>
<evidence type="ECO:0000256" key="3">
    <source>
        <dbReference type="ARBA" id="ARBA00022692"/>
    </source>
</evidence>
<dbReference type="Pfam" id="PF02687">
    <property type="entry name" value="FtsX"/>
    <property type="match status" value="2"/>
</dbReference>
<feature type="transmembrane region" description="Helical" evidence="7">
    <location>
        <begin position="353"/>
        <end position="375"/>
    </location>
</feature>
<keyword evidence="4 7" id="KW-1133">Transmembrane helix</keyword>
<feature type="region of interest" description="Disordered" evidence="6">
    <location>
        <begin position="799"/>
        <end position="825"/>
    </location>
</feature>
<keyword evidence="5 7" id="KW-0472">Membrane</keyword>
<evidence type="ECO:0000256" key="7">
    <source>
        <dbReference type="SAM" id="Phobius"/>
    </source>
</evidence>
<comment type="caution">
    <text evidence="9">The sequence shown here is derived from an EMBL/GenBank/DDBJ whole genome shotgun (WGS) entry which is preliminary data.</text>
</comment>
<keyword evidence="3 7" id="KW-0812">Transmembrane</keyword>
<dbReference type="EMBL" id="SNRW01000331">
    <property type="protein sequence ID" value="KAA6401809.1"/>
    <property type="molecule type" value="Genomic_DNA"/>
</dbReference>
<feature type="transmembrane region" description="Helical" evidence="7">
    <location>
        <begin position="509"/>
        <end position="531"/>
    </location>
</feature>
<proteinExistence type="predicted"/>
<keyword evidence="2" id="KW-1003">Cell membrane</keyword>
<reference evidence="9 10" key="1">
    <citation type="submission" date="2019-03" db="EMBL/GenBank/DDBJ databases">
        <title>Single cell metagenomics reveals metabolic interactions within the superorganism composed of flagellate Streblomastix strix and complex community of Bacteroidetes bacteria on its surface.</title>
        <authorList>
            <person name="Treitli S.C."/>
            <person name="Kolisko M."/>
            <person name="Husnik F."/>
            <person name="Keeling P."/>
            <person name="Hampl V."/>
        </authorList>
    </citation>
    <scope>NUCLEOTIDE SEQUENCE [LARGE SCALE GENOMIC DNA]</scope>
    <source>
        <strain evidence="9">ST1C</strain>
    </source>
</reference>
<evidence type="ECO:0000256" key="2">
    <source>
        <dbReference type="ARBA" id="ARBA00022475"/>
    </source>
</evidence>
<name>A0A5J4X5K8_9EUKA</name>
<evidence type="ECO:0000313" key="10">
    <source>
        <dbReference type="Proteomes" id="UP000324800"/>
    </source>
</evidence>
<dbReference type="PANTHER" id="PTHR32522">
    <property type="match status" value="1"/>
</dbReference>
<organism evidence="9 10">
    <name type="scientific">Streblomastix strix</name>
    <dbReference type="NCBI Taxonomy" id="222440"/>
    <lineage>
        <taxon>Eukaryota</taxon>
        <taxon>Metamonada</taxon>
        <taxon>Preaxostyla</taxon>
        <taxon>Oxymonadida</taxon>
        <taxon>Streblomastigidae</taxon>
        <taxon>Streblomastix</taxon>
    </lineage>
</organism>
<evidence type="ECO:0000259" key="8">
    <source>
        <dbReference type="Pfam" id="PF02687"/>
    </source>
</evidence>
<dbReference type="Proteomes" id="UP000324800">
    <property type="component" value="Unassembled WGS sequence"/>
</dbReference>
<protein>
    <recommendedName>
        <fullName evidence="8">ABC3 transporter permease C-terminal domain-containing protein</fullName>
    </recommendedName>
</protein>
<feature type="transmembrane region" description="Helical" evidence="7">
    <location>
        <begin position="415"/>
        <end position="438"/>
    </location>
</feature>
<dbReference type="InterPro" id="IPR003838">
    <property type="entry name" value="ABC3_permease_C"/>
</dbReference>
<gene>
    <name evidence="9" type="ORF">EZS28_002658</name>
</gene>
<feature type="transmembrane region" description="Helical" evidence="7">
    <location>
        <begin position="856"/>
        <end position="878"/>
    </location>
</feature>
<feature type="transmembrane region" description="Helical" evidence="7">
    <location>
        <begin position="444"/>
        <end position="465"/>
    </location>
</feature>
<dbReference type="GO" id="GO:0005886">
    <property type="term" value="C:plasma membrane"/>
    <property type="evidence" value="ECO:0007669"/>
    <property type="project" value="UniProtKB-SubCell"/>
</dbReference>
<evidence type="ECO:0000256" key="1">
    <source>
        <dbReference type="ARBA" id="ARBA00004651"/>
    </source>
</evidence>
<dbReference type="PANTHER" id="PTHR32522:SF5">
    <property type="entry name" value="ABC3 TRANSPORTER PERMEASE PROTEIN DOMAIN-CONTAINING PROTEIN"/>
    <property type="match status" value="1"/>
</dbReference>
<comment type="subcellular location">
    <subcellularLocation>
        <location evidence="1">Cell membrane</location>
        <topology evidence="1">Multi-pass membrane protein</topology>
    </subcellularLocation>
</comment>
<evidence type="ECO:0000256" key="4">
    <source>
        <dbReference type="ARBA" id="ARBA00022989"/>
    </source>
</evidence>
<evidence type="ECO:0000256" key="6">
    <source>
        <dbReference type="SAM" id="MobiDB-lite"/>
    </source>
</evidence>
<evidence type="ECO:0000313" key="9">
    <source>
        <dbReference type="EMBL" id="KAA6401809.1"/>
    </source>
</evidence>
<feature type="transmembrane region" description="Helical" evidence="7">
    <location>
        <begin position="890"/>
        <end position="913"/>
    </location>
</feature>
<accession>A0A5J4X5K8</accession>
<feature type="transmembrane region" description="Helical" evidence="7">
    <location>
        <begin position="66"/>
        <end position="87"/>
    </location>
</feature>